<dbReference type="Pfam" id="PF13231">
    <property type="entry name" value="PMT_2"/>
    <property type="match status" value="1"/>
</dbReference>
<feature type="transmembrane region" description="Helical" evidence="1">
    <location>
        <begin position="164"/>
        <end position="194"/>
    </location>
</feature>
<dbReference type="RefSeq" id="WP_344414806.1">
    <property type="nucleotide sequence ID" value="NZ_BAAANN010000004.1"/>
</dbReference>
<organism evidence="3 4">
    <name type="scientific">Amycolatopsis minnesotensis</name>
    <dbReference type="NCBI Taxonomy" id="337894"/>
    <lineage>
        <taxon>Bacteria</taxon>
        <taxon>Bacillati</taxon>
        <taxon>Actinomycetota</taxon>
        <taxon>Actinomycetes</taxon>
        <taxon>Pseudonocardiales</taxon>
        <taxon>Pseudonocardiaceae</taxon>
        <taxon>Amycolatopsis</taxon>
    </lineage>
</organism>
<feature type="transmembrane region" description="Helical" evidence="1">
    <location>
        <begin position="12"/>
        <end position="34"/>
    </location>
</feature>
<proteinExistence type="predicted"/>
<feature type="transmembrane region" description="Helical" evidence="1">
    <location>
        <begin position="83"/>
        <end position="103"/>
    </location>
</feature>
<feature type="transmembrane region" description="Helical" evidence="1">
    <location>
        <begin position="131"/>
        <end position="152"/>
    </location>
</feature>
<accession>A0ABN2QA46</accession>
<comment type="caution">
    <text evidence="3">The sequence shown here is derived from an EMBL/GenBank/DDBJ whole genome shotgun (WGS) entry which is preliminary data.</text>
</comment>
<keyword evidence="4" id="KW-1185">Reference proteome</keyword>
<dbReference type="Proteomes" id="UP001501116">
    <property type="component" value="Unassembled WGS sequence"/>
</dbReference>
<dbReference type="EMBL" id="BAAANN010000004">
    <property type="protein sequence ID" value="GAA1947415.1"/>
    <property type="molecule type" value="Genomic_DNA"/>
</dbReference>
<evidence type="ECO:0000256" key="1">
    <source>
        <dbReference type="SAM" id="Phobius"/>
    </source>
</evidence>
<keyword evidence="1" id="KW-0472">Membrane</keyword>
<keyword evidence="1" id="KW-1133">Transmembrane helix</keyword>
<reference evidence="3 4" key="1">
    <citation type="journal article" date="2019" name="Int. J. Syst. Evol. Microbiol.">
        <title>The Global Catalogue of Microorganisms (GCM) 10K type strain sequencing project: providing services to taxonomists for standard genome sequencing and annotation.</title>
        <authorList>
            <consortium name="The Broad Institute Genomics Platform"/>
            <consortium name="The Broad Institute Genome Sequencing Center for Infectious Disease"/>
            <person name="Wu L."/>
            <person name="Ma J."/>
        </authorList>
    </citation>
    <scope>NUCLEOTIDE SEQUENCE [LARGE SCALE GENOMIC DNA]</scope>
    <source>
        <strain evidence="3 4">JCM 14545</strain>
    </source>
</reference>
<dbReference type="InterPro" id="IPR038731">
    <property type="entry name" value="RgtA/B/C-like"/>
</dbReference>
<gene>
    <name evidence="3" type="ORF">GCM10009754_14460</name>
</gene>
<evidence type="ECO:0000313" key="3">
    <source>
        <dbReference type="EMBL" id="GAA1947415.1"/>
    </source>
</evidence>
<evidence type="ECO:0000313" key="4">
    <source>
        <dbReference type="Proteomes" id="UP001501116"/>
    </source>
</evidence>
<sequence length="346" mass="36416">MFAAASGVTLQLGHMLVTNTTDLFFAALTGWLAARLIRTGDRRLLLAIGVAAGIGVENKTLPVLALAAGILLAGPRDVVRGRWLAAGIAAAVLLWAPNLIWQVQHGFPQLGMVGPISAKERLGGQWGLPPFQFVLFGPLLAPVFVAGLVRLLRTPSARPFRAFGVAYLVMFALSLSAAVVLAVVPGAVLGLPLIPVDSLRDSPALALSEEPGETVGWPQLAETVAGAYRALGDQDRARAVVLATNYGEAGALDRNGPSLGLPAVFSGHNGFHDWGPPPEDNDLAVVVGGDPGVPPPWMSACRDLRQIAVLDNGYGLANDEQGRPVWLCRGLTAPWSKVWPALWRLG</sequence>
<keyword evidence="1" id="KW-0812">Transmembrane</keyword>
<feature type="domain" description="Glycosyltransferase RgtA/B/C/D-like" evidence="2">
    <location>
        <begin position="2"/>
        <end position="101"/>
    </location>
</feature>
<protein>
    <submittedName>
        <fullName evidence="3">Glycosyltransferase family 39 protein</fullName>
    </submittedName>
</protein>
<name>A0ABN2QA46_9PSEU</name>
<evidence type="ECO:0000259" key="2">
    <source>
        <dbReference type="Pfam" id="PF13231"/>
    </source>
</evidence>